<dbReference type="InterPro" id="IPR001251">
    <property type="entry name" value="CRAL-TRIO_dom"/>
</dbReference>
<dbReference type="InterPro" id="IPR036865">
    <property type="entry name" value="CRAL-TRIO_dom_sf"/>
</dbReference>
<dbReference type="PROSITE" id="PS50191">
    <property type="entry name" value="CRAL_TRIO"/>
    <property type="match status" value="1"/>
</dbReference>
<dbReference type="SUPFAM" id="SSF52087">
    <property type="entry name" value="CRAL/TRIO domain"/>
    <property type="match status" value="1"/>
</dbReference>
<reference evidence="3" key="1">
    <citation type="submission" date="2023-08" db="EMBL/GenBank/DDBJ databases">
        <authorList>
            <person name="Audoor S."/>
            <person name="Bilcke G."/>
        </authorList>
    </citation>
    <scope>NUCLEOTIDE SEQUENCE</scope>
</reference>
<comment type="caution">
    <text evidence="3">The sequence shown here is derived from an EMBL/GenBank/DDBJ whole genome shotgun (WGS) entry which is preliminary data.</text>
</comment>
<evidence type="ECO:0000259" key="2">
    <source>
        <dbReference type="PROSITE" id="PS50191"/>
    </source>
</evidence>
<accession>A0AAD2CFE2</accession>
<dbReference type="EMBL" id="CAKOGP040000224">
    <property type="protein sequence ID" value="CAJ1932368.1"/>
    <property type="molecule type" value="Genomic_DNA"/>
</dbReference>
<gene>
    <name evidence="3" type="ORF">CYCCA115_LOCUS2801</name>
</gene>
<sequence length="297" mass="34649">MNAIISRTSLFKKRKRQSSKKPPLGSSSFLTQKSVSDTFDDQQESAASEHQRRRELECILHLVEGCRLANIPASSSMIFRFACYYNFDYEVSRSALLQRFDDPHLHLRMEGEMIKQFQNLVLFPLPGLRTKNNHQEVLYFHACRHFPAETDTEVLINNMCYVFNDMSLSQEQCRNGVALLIDLNQWTFKNFTPECANKFLKAMQHQVPTKLATILIVNGPRWFPKVYRCVFKKMLSTTLVKKVHIIKQSKYLQDYLMDGYGKYLPLEMSRGGQNSSEILEDYMDRKIYEESSNYSMG</sequence>
<evidence type="ECO:0000256" key="1">
    <source>
        <dbReference type="SAM" id="MobiDB-lite"/>
    </source>
</evidence>
<dbReference type="SMART" id="SM00516">
    <property type="entry name" value="SEC14"/>
    <property type="match status" value="1"/>
</dbReference>
<dbReference type="Pfam" id="PF00650">
    <property type="entry name" value="CRAL_TRIO"/>
    <property type="match status" value="1"/>
</dbReference>
<dbReference type="AlphaFoldDB" id="A0AAD2CFE2"/>
<dbReference type="Gene3D" id="3.40.525.10">
    <property type="entry name" value="CRAL-TRIO lipid binding domain"/>
    <property type="match status" value="1"/>
</dbReference>
<organism evidence="3 4">
    <name type="scientific">Cylindrotheca closterium</name>
    <dbReference type="NCBI Taxonomy" id="2856"/>
    <lineage>
        <taxon>Eukaryota</taxon>
        <taxon>Sar</taxon>
        <taxon>Stramenopiles</taxon>
        <taxon>Ochrophyta</taxon>
        <taxon>Bacillariophyta</taxon>
        <taxon>Bacillariophyceae</taxon>
        <taxon>Bacillariophycidae</taxon>
        <taxon>Bacillariales</taxon>
        <taxon>Bacillariaceae</taxon>
        <taxon>Cylindrotheca</taxon>
    </lineage>
</organism>
<name>A0AAD2CFE2_9STRA</name>
<keyword evidence="4" id="KW-1185">Reference proteome</keyword>
<feature type="domain" description="CRAL-TRIO" evidence="2">
    <location>
        <begin position="110"/>
        <end position="278"/>
    </location>
</feature>
<dbReference type="CDD" id="cd00170">
    <property type="entry name" value="SEC14"/>
    <property type="match status" value="1"/>
</dbReference>
<feature type="region of interest" description="Disordered" evidence="1">
    <location>
        <begin position="12"/>
        <end position="31"/>
    </location>
</feature>
<evidence type="ECO:0000313" key="3">
    <source>
        <dbReference type="EMBL" id="CAJ1932368.1"/>
    </source>
</evidence>
<dbReference type="Proteomes" id="UP001295423">
    <property type="component" value="Unassembled WGS sequence"/>
</dbReference>
<protein>
    <recommendedName>
        <fullName evidence="2">CRAL-TRIO domain-containing protein</fullName>
    </recommendedName>
</protein>
<proteinExistence type="predicted"/>
<evidence type="ECO:0000313" key="4">
    <source>
        <dbReference type="Proteomes" id="UP001295423"/>
    </source>
</evidence>